<keyword evidence="10" id="KW-0472">Membrane</keyword>
<dbReference type="GO" id="GO:0005096">
    <property type="term" value="F:GTPase activator activity"/>
    <property type="evidence" value="ECO:0007669"/>
    <property type="project" value="UniProtKB-KW"/>
</dbReference>
<feature type="region of interest" description="Disordered" evidence="15">
    <location>
        <begin position="943"/>
        <end position="982"/>
    </location>
</feature>
<dbReference type="Gene3D" id="1.25.40.950">
    <property type="match status" value="1"/>
</dbReference>
<dbReference type="SUPFAM" id="SSF50044">
    <property type="entry name" value="SH3-domain"/>
    <property type="match status" value="1"/>
</dbReference>
<dbReference type="Ensembl" id="ENSPMAT00000007499.1">
    <property type="protein sequence ID" value="ENSPMAP00000007465.1"/>
    <property type="gene ID" value="ENSPMAG00000006743.1"/>
</dbReference>
<feature type="domain" description="PH" evidence="17">
    <location>
        <begin position="246"/>
        <end position="338"/>
    </location>
</feature>
<evidence type="ECO:0000256" key="12">
    <source>
        <dbReference type="PROSITE-ProRule" id="PRU00192"/>
    </source>
</evidence>
<keyword evidence="5" id="KW-0963">Cytoplasm</keyword>
<reference evidence="19" key="2">
    <citation type="submission" date="2025-09" db="UniProtKB">
        <authorList>
            <consortium name="Ensembl"/>
        </authorList>
    </citation>
    <scope>IDENTIFICATION</scope>
</reference>
<evidence type="ECO:0000256" key="9">
    <source>
        <dbReference type="ARBA" id="ARBA00023043"/>
    </source>
</evidence>
<proteinExistence type="predicted"/>
<evidence type="ECO:0000259" key="16">
    <source>
        <dbReference type="PROSITE" id="PS50002"/>
    </source>
</evidence>
<keyword evidence="7" id="KW-0677">Repeat</keyword>
<dbReference type="InterPro" id="IPR043593">
    <property type="entry name" value="ASAP"/>
</dbReference>
<dbReference type="GeneTree" id="ENSGT00940000155623"/>
<dbReference type="Gene3D" id="1.10.220.150">
    <property type="entry name" value="Arf GTPase activating protein"/>
    <property type="match status" value="1"/>
</dbReference>
<dbReference type="PROSITE" id="PS50003">
    <property type="entry name" value="PH_DOMAIN"/>
    <property type="match status" value="1"/>
</dbReference>
<dbReference type="SUPFAM" id="SSF103657">
    <property type="entry name" value="BAR/IMD domain-like"/>
    <property type="match status" value="1"/>
</dbReference>
<dbReference type="Pfam" id="PF12796">
    <property type="entry name" value="Ank_2"/>
    <property type="match status" value="1"/>
</dbReference>
<dbReference type="SUPFAM" id="SSF57863">
    <property type="entry name" value="ArfGap/RecO-like zinc finger"/>
    <property type="match status" value="1"/>
</dbReference>
<dbReference type="PANTHER" id="PTHR45854:SF3">
    <property type="entry name" value="ARFGAP WITH SH3 DOMAIN, ANK REPEAT AND PH DOMAIN-CONTAINING PROTEIN"/>
    <property type="match status" value="1"/>
</dbReference>
<dbReference type="InterPro" id="IPR037278">
    <property type="entry name" value="ARFGAP/RecO"/>
</dbReference>
<evidence type="ECO:0000313" key="19">
    <source>
        <dbReference type="Ensembl" id="ENSPMAP00000007465.1"/>
    </source>
</evidence>
<dbReference type="HOGENOM" id="CLU_006942_0_0_1"/>
<sequence length="1045" mass="117976">QALETDRGCLQKMKKYVKTMCTSGQTYVENEELFSNYLEKFGNNYLEREEPHLATAFLKFSVYTKELSSHLKSMNRQVNNVIVFSLDTLLKGDLKEVKGDLKKSFDKTWKDYETKIHTPRSKTEKEEDMERERKAVQLQMCEYLIKVNEIQSKKGADFLQHLIKLYHTHSSFFQDSLKIVESLKGSVEDLTAELTNIKQAQDDERKKLCAMKDKLKDSLQVESKEDAGKLQAVYSLHQLQGNKTHGNEKSGHLLKKSDGIRKVWQKRKCDVRNGFLLIYHGVANRQPAKLNLLTCQVKPSAEDRKCFSLISYNRTYHFQVEDERECTVWFLFLSRSNYVLLFACFKYESRIPVMLSPTFSYLNCKPIWQRDHNCAYCPTDPSWLATNLGILTCIECSGIHREMGVHVSRIQSITLDVLSTAELLLARNVGNYRFNEILESNLPTDCDIKPTADSDMNERRSYITAKYIERKFTKRSAQSSADKAAALCAALVAKDIFALIEVYSEGVDLLEPLDAAQQEKGETALHFAVRQSDRSSLHLVDFLILNCRNVNKQTENGNTALHFCSRYNATECLKLLLRSKAALHVSNEAGETALDIAKQMDHAQCEDLLTLAEKGLFNPRTPVEYNWKLDKDDLCESEDELDEKVTELSCQQIRAAQSFVFDAWINSQSCLSCPSISLPKNVLRMQYQVFKHHLFCTSSTITPVNPTEEFPPQVKRCIAQIGIGHLSNAPSSLGLADGAGGRRKPPPPPPNRPLHKRTHSEPFGPSQLRNSTPPPIPPLPHISPVLSSKWGGEERQEIIPTNKESSGRIARKVKKNEIGTVILSLFKKTTLPEISQQHVENAALARRPSTQRPRPAPPSPPDKLALALQLNYRPPSPSSIFTKIPRLLTSPPPPPASCLPSSVNLEKLSASSGSGPSSSSSVSKKFQVWTFSISVESGLVDGSKVSREPISRPRPHPPLPPKPQEMPHRPPVPLPRKPPLMKPKIKRVKAKYDCQADQKDELTFMKGDIIVVEREDDDEWWSGYVEGVPARRGAFPVSFIEQLTD</sequence>
<dbReference type="InterPro" id="IPR036770">
    <property type="entry name" value="Ankyrin_rpt-contain_sf"/>
</dbReference>
<dbReference type="SMART" id="SM00233">
    <property type="entry name" value="PH"/>
    <property type="match status" value="1"/>
</dbReference>
<dbReference type="PROSITE" id="PS50088">
    <property type="entry name" value="ANK_REPEAT"/>
    <property type="match status" value="2"/>
</dbReference>
<dbReference type="PROSITE" id="PS50115">
    <property type="entry name" value="ARFGAP"/>
    <property type="match status" value="1"/>
</dbReference>
<dbReference type="InterPro" id="IPR035836">
    <property type="entry name" value="ASAP1-like_SH3"/>
</dbReference>
<feature type="compositionally biased region" description="Pro residues" evidence="15">
    <location>
        <begin position="772"/>
        <end position="781"/>
    </location>
</feature>
<keyword evidence="4" id="KW-0343">GTPase activation</keyword>
<keyword evidence="9 11" id="KW-0040">ANK repeat</keyword>
<dbReference type="InterPro" id="IPR004148">
    <property type="entry name" value="BAR_dom"/>
</dbReference>
<keyword evidence="13" id="KW-0863">Zinc-finger</keyword>
<dbReference type="PROSITE" id="PS50297">
    <property type="entry name" value="ANK_REP_REGION"/>
    <property type="match status" value="1"/>
</dbReference>
<dbReference type="Pfam" id="PF00018">
    <property type="entry name" value="SH3_1"/>
    <property type="match status" value="1"/>
</dbReference>
<dbReference type="InterPro" id="IPR011993">
    <property type="entry name" value="PH-like_dom_sf"/>
</dbReference>
<evidence type="ECO:0000256" key="3">
    <source>
        <dbReference type="ARBA" id="ARBA00022443"/>
    </source>
</evidence>
<dbReference type="GO" id="GO:0016020">
    <property type="term" value="C:membrane"/>
    <property type="evidence" value="ECO:0007669"/>
    <property type="project" value="UniProtKB-SubCell"/>
</dbReference>
<feature type="repeat" description="ANK" evidence="11">
    <location>
        <begin position="556"/>
        <end position="588"/>
    </location>
</feature>
<dbReference type="GO" id="GO:0005737">
    <property type="term" value="C:cytoplasm"/>
    <property type="evidence" value="ECO:0007669"/>
    <property type="project" value="UniProtKB-SubCell"/>
</dbReference>
<accession>S4RQH9</accession>
<keyword evidence="8" id="KW-0862">Zinc</keyword>
<dbReference type="FunFam" id="1.25.40.950:FF:000001">
    <property type="entry name" value="Arf-GAP with SH3 domain, ANK repeat and PH domain-containing protein 1"/>
    <property type="match status" value="1"/>
</dbReference>
<organism evidence="19">
    <name type="scientific">Petromyzon marinus</name>
    <name type="common">Sea lamprey</name>
    <dbReference type="NCBI Taxonomy" id="7757"/>
    <lineage>
        <taxon>Eukaryota</taxon>
        <taxon>Metazoa</taxon>
        <taxon>Chordata</taxon>
        <taxon>Craniata</taxon>
        <taxon>Vertebrata</taxon>
        <taxon>Cyclostomata</taxon>
        <taxon>Hyperoartia</taxon>
        <taxon>Petromyzontiformes</taxon>
        <taxon>Petromyzontidae</taxon>
        <taxon>Petromyzon</taxon>
    </lineage>
</organism>
<dbReference type="CDD" id="cd11821">
    <property type="entry name" value="SH3_ASAP"/>
    <property type="match status" value="1"/>
</dbReference>
<feature type="coiled-coil region" evidence="14">
    <location>
        <begin position="180"/>
        <end position="207"/>
    </location>
</feature>
<dbReference type="InterPro" id="IPR001452">
    <property type="entry name" value="SH3_domain"/>
</dbReference>
<dbReference type="SMART" id="SM00105">
    <property type="entry name" value="ArfGap"/>
    <property type="match status" value="1"/>
</dbReference>
<evidence type="ECO:0000256" key="5">
    <source>
        <dbReference type="ARBA" id="ARBA00022490"/>
    </source>
</evidence>
<feature type="domain" description="Arf-GAP" evidence="18">
    <location>
        <begin position="356"/>
        <end position="480"/>
    </location>
</feature>
<dbReference type="STRING" id="7757.ENSPMAP00000007465"/>
<dbReference type="InterPro" id="IPR036028">
    <property type="entry name" value="SH3-like_dom_sf"/>
</dbReference>
<dbReference type="Gene3D" id="2.30.29.30">
    <property type="entry name" value="Pleckstrin-homology domain (PH domain)/Phosphotyrosine-binding domain (PTB)"/>
    <property type="match status" value="1"/>
</dbReference>
<dbReference type="Pfam" id="PF01412">
    <property type="entry name" value="ArfGap"/>
    <property type="match status" value="1"/>
</dbReference>
<dbReference type="SUPFAM" id="SSF50729">
    <property type="entry name" value="PH domain-like"/>
    <property type="match status" value="1"/>
</dbReference>
<dbReference type="PROSITE" id="PS50002">
    <property type="entry name" value="SH3"/>
    <property type="match status" value="1"/>
</dbReference>
<dbReference type="FunFam" id="2.30.30.40:FF:000012">
    <property type="entry name" value="Arf-GAP with SH3 domain, ANK repeat and PH domain-containing protein 2"/>
    <property type="match status" value="1"/>
</dbReference>
<dbReference type="Pfam" id="PF00169">
    <property type="entry name" value="PH"/>
    <property type="match status" value="1"/>
</dbReference>
<keyword evidence="6" id="KW-0479">Metal-binding</keyword>
<dbReference type="Pfam" id="PF16746">
    <property type="entry name" value="BAR_3"/>
    <property type="match status" value="1"/>
</dbReference>
<dbReference type="InterPro" id="IPR038508">
    <property type="entry name" value="ArfGAP_dom_sf"/>
</dbReference>
<keyword evidence="3 12" id="KW-0728">SH3 domain</keyword>
<dbReference type="FunFam" id="1.25.40.20:FF:000006">
    <property type="entry name" value="Arf-GAP with SH3 domain, ANK repeat and PH domain-containing protein 2"/>
    <property type="match status" value="1"/>
</dbReference>
<keyword evidence="14" id="KW-0175">Coiled coil</keyword>
<feature type="compositionally biased region" description="Pro residues" evidence="15">
    <location>
        <begin position="956"/>
        <end position="981"/>
    </location>
</feature>
<dbReference type="GO" id="GO:0008270">
    <property type="term" value="F:zinc ion binding"/>
    <property type="evidence" value="ECO:0007669"/>
    <property type="project" value="UniProtKB-KW"/>
</dbReference>
<dbReference type="Gene3D" id="1.20.1270.60">
    <property type="entry name" value="Arfaptin homology (AH) domain/BAR domain"/>
    <property type="match status" value="1"/>
</dbReference>
<dbReference type="CDD" id="cd08834">
    <property type="entry name" value="ArfGap_ASAP"/>
    <property type="match status" value="1"/>
</dbReference>
<evidence type="ECO:0000256" key="11">
    <source>
        <dbReference type="PROSITE-ProRule" id="PRU00023"/>
    </source>
</evidence>
<evidence type="ECO:0000256" key="10">
    <source>
        <dbReference type="ARBA" id="ARBA00023136"/>
    </source>
</evidence>
<feature type="region of interest" description="Disordered" evidence="15">
    <location>
        <begin position="841"/>
        <end position="863"/>
    </location>
</feature>
<evidence type="ECO:0000256" key="14">
    <source>
        <dbReference type="SAM" id="Coils"/>
    </source>
</evidence>
<dbReference type="InterPro" id="IPR001164">
    <property type="entry name" value="ArfGAP_dom"/>
</dbReference>
<evidence type="ECO:0000256" key="13">
    <source>
        <dbReference type="PROSITE-ProRule" id="PRU00288"/>
    </source>
</evidence>
<name>S4RQH9_PETMA</name>
<dbReference type="SMART" id="SM00248">
    <property type="entry name" value="ANK"/>
    <property type="match status" value="2"/>
</dbReference>
<dbReference type="SMART" id="SM00326">
    <property type="entry name" value="SH3"/>
    <property type="match status" value="1"/>
</dbReference>
<evidence type="ECO:0000256" key="15">
    <source>
        <dbReference type="SAM" id="MobiDB-lite"/>
    </source>
</evidence>
<evidence type="ECO:0000256" key="7">
    <source>
        <dbReference type="ARBA" id="ARBA00022737"/>
    </source>
</evidence>
<feature type="domain" description="SH3" evidence="16">
    <location>
        <begin position="983"/>
        <end position="1045"/>
    </location>
</feature>
<evidence type="ECO:0000259" key="18">
    <source>
        <dbReference type="PROSITE" id="PS50115"/>
    </source>
</evidence>
<dbReference type="Gene3D" id="1.25.40.20">
    <property type="entry name" value="Ankyrin repeat-containing domain"/>
    <property type="match status" value="1"/>
</dbReference>
<protein>
    <submittedName>
        <fullName evidence="19">ArfGAP with SH3 domain, ankyrin repeat and PH domain 2a</fullName>
    </submittedName>
</protein>
<dbReference type="AlphaFoldDB" id="S4RQH9"/>
<dbReference type="InterPro" id="IPR002110">
    <property type="entry name" value="Ankyrin_rpt"/>
</dbReference>
<evidence type="ECO:0000256" key="1">
    <source>
        <dbReference type="ARBA" id="ARBA00004370"/>
    </source>
</evidence>
<dbReference type="OMA" id="CAVKNGM"/>
<evidence type="ECO:0000259" key="17">
    <source>
        <dbReference type="PROSITE" id="PS50003"/>
    </source>
</evidence>
<comment type="subcellular location">
    <subcellularLocation>
        <location evidence="2">Cytoplasm</location>
    </subcellularLocation>
    <subcellularLocation>
        <location evidence="1">Membrane</location>
    </subcellularLocation>
</comment>
<dbReference type="PANTHER" id="PTHR45854">
    <property type="entry name" value="ASAP FAMILY MEMBER"/>
    <property type="match status" value="1"/>
</dbReference>
<dbReference type="SUPFAM" id="SSF48403">
    <property type="entry name" value="Ankyrin repeat"/>
    <property type="match status" value="1"/>
</dbReference>
<dbReference type="Gene3D" id="2.30.30.40">
    <property type="entry name" value="SH3 Domains"/>
    <property type="match status" value="1"/>
</dbReference>
<dbReference type="PRINTS" id="PR00405">
    <property type="entry name" value="REVINTRACTNG"/>
</dbReference>
<feature type="repeat" description="ANK" evidence="11">
    <location>
        <begin position="520"/>
        <end position="555"/>
    </location>
</feature>
<evidence type="ECO:0000256" key="4">
    <source>
        <dbReference type="ARBA" id="ARBA00022468"/>
    </source>
</evidence>
<dbReference type="PRINTS" id="PR00452">
    <property type="entry name" value="SH3DOMAIN"/>
</dbReference>
<feature type="region of interest" description="Disordered" evidence="15">
    <location>
        <begin position="730"/>
        <end position="809"/>
    </location>
</feature>
<reference evidence="19" key="1">
    <citation type="submission" date="2025-08" db="UniProtKB">
        <authorList>
            <consortium name="Ensembl"/>
        </authorList>
    </citation>
    <scope>IDENTIFICATION</scope>
</reference>
<evidence type="ECO:0000256" key="6">
    <source>
        <dbReference type="ARBA" id="ARBA00022723"/>
    </source>
</evidence>
<dbReference type="InterPro" id="IPR001849">
    <property type="entry name" value="PH_domain"/>
</dbReference>
<evidence type="ECO:0000256" key="8">
    <source>
        <dbReference type="ARBA" id="ARBA00022833"/>
    </source>
</evidence>
<evidence type="ECO:0000256" key="2">
    <source>
        <dbReference type="ARBA" id="ARBA00004496"/>
    </source>
</evidence>
<dbReference type="InterPro" id="IPR027267">
    <property type="entry name" value="AH/BAR_dom_sf"/>
</dbReference>